<evidence type="ECO:0000256" key="1">
    <source>
        <dbReference type="SAM" id="MobiDB-lite"/>
    </source>
</evidence>
<reference evidence="2" key="1">
    <citation type="submission" date="2020-02" db="EMBL/GenBank/DDBJ databases">
        <authorList>
            <person name="Meier V. D."/>
        </authorList>
    </citation>
    <scope>NUCLEOTIDE SEQUENCE</scope>
    <source>
        <strain evidence="2">AVDCRST_MAG68</strain>
    </source>
</reference>
<keyword evidence="2" id="KW-0560">Oxidoreductase</keyword>
<feature type="non-terminal residue" evidence="2">
    <location>
        <position position="1"/>
    </location>
</feature>
<dbReference type="EMBL" id="CADCTW010000230">
    <property type="protein sequence ID" value="CAA9368067.1"/>
    <property type="molecule type" value="Genomic_DNA"/>
</dbReference>
<accession>A0A6J4MT99</accession>
<gene>
    <name evidence="2" type="ORF">AVDCRST_MAG68-5501</name>
</gene>
<name>A0A6J4MT99_9BACT</name>
<dbReference type="EC" id="1.6.5.3" evidence="2"/>
<proteinExistence type="predicted"/>
<feature type="compositionally biased region" description="Basic and acidic residues" evidence="1">
    <location>
        <begin position="18"/>
        <end position="48"/>
    </location>
</feature>
<protein>
    <submittedName>
        <fullName evidence="2">NADH ubiquinone oxidoreductase chain A</fullName>
        <ecNumber evidence="2">1.6.5.3</ecNumber>
    </submittedName>
</protein>
<evidence type="ECO:0000313" key="2">
    <source>
        <dbReference type="EMBL" id="CAA9368067.1"/>
    </source>
</evidence>
<keyword evidence="2" id="KW-0830">Ubiquinone</keyword>
<dbReference type="GO" id="GO:0016491">
    <property type="term" value="F:oxidoreductase activity"/>
    <property type="evidence" value="ECO:0007669"/>
    <property type="project" value="UniProtKB-KW"/>
</dbReference>
<dbReference type="AlphaFoldDB" id="A0A6J4MT99"/>
<feature type="non-terminal residue" evidence="2">
    <location>
        <position position="118"/>
    </location>
</feature>
<sequence length="118" mass="12306">ASLVPSRPGDAGAFGSPGDRHGHPLHGPEPRRQDQGEVGPVRERDGPAGRHARAFLGEVLHGGDPIHRLRRGNRLSPPLGRVAAAAGVGGLRLRDDLHLHPDGGARLRVEEGSAGMGL</sequence>
<organism evidence="2">
    <name type="scientific">uncultured Gemmatimonadota bacterium</name>
    <dbReference type="NCBI Taxonomy" id="203437"/>
    <lineage>
        <taxon>Bacteria</taxon>
        <taxon>Pseudomonadati</taxon>
        <taxon>Gemmatimonadota</taxon>
        <taxon>environmental samples</taxon>
    </lineage>
</organism>
<feature type="region of interest" description="Disordered" evidence="1">
    <location>
        <begin position="1"/>
        <end position="51"/>
    </location>
</feature>